<gene>
    <name evidence="4" type="ORF">HINF_LOCUS14729</name>
    <name evidence="3" type="ORF">HINF_LOCUS51644</name>
</gene>
<dbReference type="Gene3D" id="3.80.10.10">
    <property type="entry name" value="Ribonuclease Inhibitor"/>
    <property type="match status" value="1"/>
</dbReference>
<dbReference type="InterPro" id="IPR001611">
    <property type="entry name" value="Leu-rich_rpt"/>
</dbReference>
<dbReference type="Proteomes" id="UP001642409">
    <property type="component" value="Unassembled WGS sequence"/>
</dbReference>
<dbReference type="Pfam" id="PF12799">
    <property type="entry name" value="LRR_4"/>
    <property type="match status" value="1"/>
</dbReference>
<dbReference type="InterPro" id="IPR050836">
    <property type="entry name" value="SDS22/Internalin_LRR"/>
</dbReference>
<dbReference type="EMBL" id="CATOUU010000972">
    <property type="protein sequence ID" value="CAI9963999.1"/>
    <property type="molecule type" value="Genomic_DNA"/>
</dbReference>
<comment type="caution">
    <text evidence="3">The sequence shown here is derived from an EMBL/GenBank/DDBJ whole genome shotgun (WGS) entry which is preliminary data.</text>
</comment>
<evidence type="ECO:0000256" key="2">
    <source>
        <dbReference type="ARBA" id="ARBA00022737"/>
    </source>
</evidence>
<evidence type="ECO:0000313" key="4">
    <source>
        <dbReference type="EMBL" id="CAL5996377.1"/>
    </source>
</evidence>
<reference evidence="3" key="1">
    <citation type="submission" date="2023-06" db="EMBL/GenBank/DDBJ databases">
        <authorList>
            <person name="Kurt Z."/>
        </authorList>
    </citation>
    <scope>NUCLEOTIDE SEQUENCE</scope>
</reference>
<sequence>MTILEYKYLISKTQSFHIAENKIQNINTQFNLVNLHNIELDKNAVEDNTCFKALNNVTELRMINCQQNNIQSVRYLVNLQILHICRNNIDKITPLSQLHFLRELYISRCNLDNDISALSCLTQLYRIDMDYNRICDITPIRYLVNLEMLCMSNNRITDISILRNLVNLEFVNMSINYVQDLLPIENLARREFVCHWASNVTNIRNYKLLSECKNNIFILRNEQTCS</sequence>
<evidence type="ECO:0000313" key="3">
    <source>
        <dbReference type="EMBL" id="CAI9963999.1"/>
    </source>
</evidence>
<reference evidence="4 5" key="2">
    <citation type="submission" date="2024-07" db="EMBL/GenBank/DDBJ databases">
        <authorList>
            <person name="Akdeniz Z."/>
        </authorList>
    </citation>
    <scope>NUCLEOTIDE SEQUENCE [LARGE SCALE GENOMIC DNA]</scope>
</reference>
<evidence type="ECO:0000313" key="5">
    <source>
        <dbReference type="Proteomes" id="UP001642409"/>
    </source>
</evidence>
<accession>A0AA86UQG5</accession>
<keyword evidence="5" id="KW-1185">Reference proteome</keyword>
<dbReference type="SUPFAM" id="SSF52058">
    <property type="entry name" value="L domain-like"/>
    <property type="match status" value="1"/>
</dbReference>
<protein>
    <submittedName>
        <fullName evidence="3">Uncharacterized protein</fullName>
    </submittedName>
</protein>
<dbReference type="PROSITE" id="PS51450">
    <property type="entry name" value="LRR"/>
    <property type="match status" value="2"/>
</dbReference>
<proteinExistence type="predicted"/>
<dbReference type="EMBL" id="CAXDID020000035">
    <property type="protein sequence ID" value="CAL5996377.1"/>
    <property type="molecule type" value="Genomic_DNA"/>
</dbReference>
<evidence type="ECO:0000256" key="1">
    <source>
        <dbReference type="ARBA" id="ARBA00022614"/>
    </source>
</evidence>
<organism evidence="3">
    <name type="scientific">Hexamita inflata</name>
    <dbReference type="NCBI Taxonomy" id="28002"/>
    <lineage>
        <taxon>Eukaryota</taxon>
        <taxon>Metamonada</taxon>
        <taxon>Diplomonadida</taxon>
        <taxon>Hexamitidae</taxon>
        <taxon>Hexamitinae</taxon>
        <taxon>Hexamita</taxon>
    </lineage>
</organism>
<dbReference type="PANTHER" id="PTHR46652:SF3">
    <property type="entry name" value="LEUCINE-RICH REPEAT-CONTAINING PROTEIN 9"/>
    <property type="match status" value="1"/>
</dbReference>
<dbReference type="PANTHER" id="PTHR46652">
    <property type="entry name" value="LEUCINE-RICH REPEAT AND IQ DOMAIN-CONTAINING PROTEIN 1-RELATED"/>
    <property type="match status" value="1"/>
</dbReference>
<keyword evidence="2" id="KW-0677">Repeat</keyword>
<dbReference type="InterPro" id="IPR025875">
    <property type="entry name" value="Leu-rich_rpt_4"/>
</dbReference>
<dbReference type="AlphaFoldDB" id="A0AA86UQG5"/>
<keyword evidence="1" id="KW-0433">Leucine-rich repeat</keyword>
<name>A0AA86UQG5_9EUKA</name>
<dbReference type="InterPro" id="IPR032675">
    <property type="entry name" value="LRR_dom_sf"/>
</dbReference>